<dbReference type="InterPro" id="IPR012127">
    <property type="entry name" value="Cyt_c_prime"/>
</dbReference>
<dbReference type="PROSITE" id="PS51009">
    <property type="entry name" value="CYTCII"/>
    <property type="match status" value="1"/>
</dbReference>
<evidence type="ECO:0000256" key="7">
    <source>
        <dbReference type="PIRSR" id="PIRSR000027-2"/>
    </source>
</evidence>
<protein>
    <submittedName>
        <fullName evidence="9">Cytochrome c556</fullName>
    </submittedName>
</protein>
<dbReference type="Pfam" id="PF01322">
    <property type="entry name" value="Cytochrom_C_2"/>
    <property type="match status" value="1"/>
</dbReference>
<dbReference type="GO" id="GO:0005506">
    <property type="term" value="F:iron ion binding"/>
    <property type="evidence" value="ECO:0007669"/>
    <property type="project" value="InterPro"/>
</dbReference>
<keyword evidence="2 7" id="KW-0349">Heme</keyword>
<evidence type="ECO:0000256" key="4">
    <source>
        <dbReference type="ARBA" id="ARBA00022982"/>
    </source>
</evidence>
<dbReference type="PIRSF" id="PIRSF000027">
    <property type="entry name" value="Cytc_c_prime"/>
    <property type="match status" value="1"/>
</dbReference>
<dbReference type="OrthoDB" id="9811729at2"/>
<dbReference type="EMBL" id="QJTI01000020">
    <property type="protein sequence ID" value="PYF01554.1"/>
    <property type="molecule type" value="Genomic_DNA"/>
</dbReference>
<keyword evidence="8" id="KW-0732">Signal</keyword>
<keyword evidence="10" id="KW-1185">Reference proteome</keyword>
<name>A0A318TA21_9BRAD</name>
<dbReference type="GO" id="GO:0022900">
    <property type="term" value="P:electron transport chain"/>
    <property type="evidence" value="ECO:0007669"/>
    <property type="project" value="InterPro"/>
</dbReference>
<dbReference type="InterPro" id="IPR002321">
    <property type="entry name" value="Cyt_c_II"/>
</dbReference>
<evidence type="ECO:0000256" key="1">
    <source>
        <dbReference type="ARBA" id="ARBA00022448"/>
    </source>
</evidence>
<comment type="PTM">
    <text evidence="7">Binds 1 heme group per subunit.</text>
</comment>
<evidence type="ECO:0000256" key="2">
    <source>
        <dbReference type="ARBA" id="ARBA00022617"/>
    </source>
</evidence>
<sequence>MLRTVVVVGSLLLGTSVVVAQQNVVAQTQTLMKNSGKSLGGVLGAMVKGDKPYDQAAVDGALSQLSDLAKKLPDQFPDSVKGIETDGDYSASPKIWTNRTEFNAQIASFTKAVSDATGKIKDLDSLKATLPTITKQCGNCHEGFRVKNL</sequence>
<dbReference type="Proteomes" id="UP000248148">
    <property type="component" value="Unassembled WGS sequence"/>
</dbReference>
<evidence type="ECO:0000256" key="8">
    <source>
        <dbReference type="SAM" id="SignalP"/>
    </source>
</evidence>
<feature type="binding site" description="covalent" evidence="7">
    <location>
        <position position="137"/>
    </location>
    <ligand>
        <name>heme c</name>
        <dbReference type="ChEBI" id="CHEBI:61717"/>
    </ligand>
</feature>
<evidence type="ECO:0000313" key="9">
    <source>
        <dbReference type="EMBL" id="PYF01554.1"/>
    </source>
</evidence>
<keyword evidence="3 6" id="KW-0479">Metal-binding</keyword>
<feature type="chain" id="PRO_5016252349" evidence="8">
    <location>
        <begin position="21"/>
        <end position="149"/>
    </location>
</feature>
<proteinExistence type="predicted"/>
<evidence type="ECO:0000256" key="6">
    <source>
        <dbReference type="PIRSR" id="PIRSR000027-1"/>
    </source>
</evidence>
<evidence type="ECO:0000256" key="5">
    <source>
        <dbReference type="ARBA" id="ARBA00023004"/>
    </source>
</evidence>
<evidence type="ECO:0000256" key="3">
    <source>
        <dbReference type="ARBA" id="ARBA00022723"/>
    </source>
</evidence>
<dbReference type="RefSeq" id="WP_110781903.1">
    <property type="nucleotide sequence ID" value="NZ_QJTI01000020.1"/>
</dbReference>
<accession>A0A318TA21</accession>
<feature type="binding site" description="covalent" evidence="7">
    <location>
        <position position="140"/>
    </location>
    <ligand>
        <name>heme c</name>
        <dbReference type="ChEBI" id="CHEBI:61717"/>
    </ligand>
</feature>
<reference evidence="9 10" key="1">
    <citation type="submission" date="2018-06" db="EMBL/GenBank/DDBJ databases">
        <title>Genomic Encyclopedia of Archaeal and Bacterial Type Strains, Phase II (KMG-II): from individual species to whole genera.</title>
        <authorList>
            <person name="Goeker M."/>
        </authorList>
    </citation>
    <scope>NUCLEOTIDE SEQUENCE [LARGE SCALE GENOMIC DNA]</scope>
    <source>
        <strain evidence="9 10">JCM 11668</strain>
    </source>
</reference>
<dbReference type="InterPro" id="IPR010980">
    <property type="entry name" value="Cyt_c/b562"/>
</dbReference>
<dbReference type="Gene3D" id="1.20.120.10">
    <property type="entry name" value="Cytochrome c/b562"/>
    <property type="match status" value="1"/>
</dbReference>
<dbReference type="GO" id="GO:0020037">
    <property type="term" value="F:heme binding"/>
    <property type="evidence" value="ECO:0007669"/>
    <property type="project" value="InterPro"/>
</dbReference>
<dbReference type="SUPFAM" id="SSF47175">
    <property type="entry name" value="Cytochromes"/>
    <property type="match status" value="1"/>
</dbReference>
<dbReference type="GO" id="GO:0009055">
    <property type="term" value="F:electron transfer activity"/>
    <property type="evidence" value="ECO:0007669"/>
    <property type="project" value="InterPro"/>
</dbReference>
<keyword evidence="1" id="KW-0813">Transport</keyword>
<gene>
    <name evidence="9" type="ORF">BJ122_12037</name>
</gene>
<comment type="caution">
    <text evidence="9">The sequence shown here is derived from an EMBL/GenBank/DDBJ whole genome shotgun (WGS) entry which is preliminary data.</text>
</comment>
<feature type="binding site" description="axial binding residue" evidence="6">
    <location>
        <position position="141"/>
    </location>
    <ligand>
        <name>heme c</name>
        <dbReference type="ChEBI" id="CHEBI:61717"/>
    </ligand>
    <ligandPart>
        <name>Fe</name>
        <dbReference type="ChEBI" id="CHEBI:18248"/>
    </ligandPart>
</feature>
<evidence type="ECO:0000313" key="10">
    <source>
        <dbReference type="Proteomes" id="UP000248148"/>
    </source>
</evidence>
<feature type="signal peptide" evidence="8">
    <location>
        <begin position="1"/>
        <end position="20"/>
    </location>
</feature>
<keyword evidence="4" id="KW-0249">Electron transport</keyword>
<dbReference type="GO" id="GO:0042597">
    <property type="term" value="C:periplasmic space"/>
    <property type="evidence" value="ECO:0007669"/>
    <property type="project" value="InterPro"/>
</dbReference>
<dbReference type="AlphaFoldDB" id="A0A318TA21"/>
<organism evidence="9 10">
    <name type="scientific">Rhodopseudomonas faecalis</name>
    <dbReference type="NCBI Taxonomy" id="99655"/>
    <lineage>
        <taxon>Bacteria</taxon>
        <taxon>Pseudomonadati</taxon>
        <taxon>Pseudomonadota</taxon>
        <taxon>Alphaproteobacteria</taxon>
        <taxon>Hyphomicrobiales</taxon>
        <taxon>Nitrobacteraceae</taxon>
        <taxon>Rhodopseudomonas</taxon>
    </lineage>
</organism>
<keyword evidence="5 6" id="KW-0408">Iron</keyword>